<dbReference type="PATRIC" id="fig|1150469.3.peg.453"/>
<name>H6SNU5_PARPM</name>
<reference evidence="1 2" key="1">
    <citation type="submission" date="2012-02" db="EMBL/GenBank/DDBJ databases">
        <title>Shotgun genome sequence of Phaeospirillum photometricum DSM 122.</title>
        <authorList>
            <person name="Duquesne K."/>
            <person name="Sturgis J."/>
        </authorList>
    </citation>
    <scope>NUCLEOTIDE SEQUENCE [LARGE SCALE GENOMIC DNA]</scope>
    <source>
        <strain evidence="2">DSM122</strain>
    </source>
</reference>
<dbReference type="AlphaFoldDB" id="H6SNU5"/>
<gene>
    <name evidence="1" type="ORF">RSPPHO_00391</name>
</gene>
<dbReference type="EMBL" id="HE663493">
    <property type="protein sequence ID" value="CCG07017.1"/>
    <property type="molecule type" value="Genomic_DNA"/>
</dbReference>
<dbReference type="KEGG" id="rpm:RSPPHO_00391"/>
<accession>H6SNU5</accession>
<proteinExistence type="predicted"/>
<dbReference type="HOGENOM" id="CLU_2303845_0_0_5"/>
<sequence length="100" mass="11027">MTLGDSNVSLTDDERRILEGAPFPGLRPGDNLWPEIEIVDARTGAYVGDGAVVDLLIRRQLLVGKKMWAPKVDRHPEGFRIDFSYLYDVTDAGRAALGKA</sequence>
<dbReference type="Proteomes" id="UP000033220">
    <property type="component" value="Chromosome DSM 122"/>
</dbReference>
<evidence type="ECO:0000313" key="1">
    <source>
        <dbReference type="EMBL" id="CCG07017.1"/>
    </source>
</evidence>
<keyword evidence="2" id="KW-1185">Reference proteome</keyword>
<organism evidence="1 2">
    <name type="scientific">Pararhodospirillum photometricum DSM 122</name>
    <dbReference type="NCBI Taxonomy" id="1150469"/>
    <lineage>
        <taxon>Bacteria</taxon>
        <taxon>Pseudomonadati</taxon>
        <taxon>Pseudomonadota</taxon>
        <taxon>Alphaproteobacteria</taxon>
        <taxon>Rhodospirillales</taxon>
        <taxon>Rhodospirillaceae</taxon>
        <taxon>Pararhodospirillum</taxon>
    </lineage>
</organism>
<evidence type="ECO:0000313" key="2">
    <source>
        <dbReference type="Proteomes" id="UP000033220"/>
    </source>
</evidence>
<protein>
    <submittedName>
        <fullName evidence="1">Uncharacterized protein</fullName>
    </submittedName>
</protein>